<dbReference type="RefSeq" id="WP_020839986.1">
    <property type="nucleotide sequence ID" value="NZ_JMMP01000003.1"/>
</dbReference>
<gene>
    <name evidence="1" type="primary">wfaF</name>
</gene>
<sequence>MNYSYDVIYFGQIRTFKKNINSHIEVIKNARSVIISTWEDEQIPNEIYSINNNLIVSKQKFSECFFEKIGNVELPRNILESEFGIKHYKAMLPKHYLLKKASEKYKNSVKHPAEFIILLRPDLYLYDKTIHKSLFKYDGLVNTKDSIAEVSDQFLIGKANTILRICDLYDSLNEDWDKLKFRKENIPRYINEGYLSWKCEEWNIKVYREDKFFEINRGRLHLYNVLFKFIPTLKNKNRLISLLKKLNIWRSY</sequence>
<name>A0A5P4S6M5_VIBPH</name>
<protein>
    <submittedName>
        <fullName evidence="1">WfaF</fullName>
    </submittedName>
</protein>
<proteinExistence type="predicted"/>
<dbReference type="AlphaFoldDB" id="A0A5P4S6M5"/>
<dbReference type="EMBL" id="MK482084">
    <property type="protein sequence ID" value="QFC18074.1"/>
    <property type="molecule type" value="Genomic_DNA"/>
</dbReference>
<reference evidence="1" key="1">
    <citation type="journal article" date="2019" name="Int. J. Food Microbiol.">
        <title>Developing a novel molecular serotyping system based on capsular polysaccharide synthesis gene clusters of Vibrio parahaemolyticus.</title>
        <authorList>
            <person name="Pang Y."/>
            <person name="Guo X."/>
            <person name="Tian X."/>
            <person name="Liu F."/>
            <person name="Wang L."/>
            <person name="Wu J."/>
            <person name="Zhang S."/>
            <person name="Li S."/>
            <person name="Liu B."/>
        </authorList>
    </citation>
    <scope>NUCLEOTIDE SEQUENCE</scope>
    <source>
        <strain evidence="1">G3563</strain>
    </source>
</reference>
<organism evidence="1">
    <name type="scientific">Vibrio parahaemolyticus</name>
    <dbReference type="NCBI Taxonomy" id="670"/>
    <lineage>
        <taxon>Bacteria</taxon>
        <taxon>Pseudomonadati</taxon>
        <taxon>Pseudomonadota</taxon>
        <taxon>Gammaproteobacteria</taxon>
        <taxon>Vibrionales</taxon>
        <taxon>Vibrionaceae</taxon>
        <taxon>Vibrio</taxon>
    </lineage>
</organism>
<accession>A0A5P4S6M5</accession>
<evidence type="ECO:0000313" key="1">
    <source>
        <dbReference type="EMBL" id="QFC18074.1"/>
    </source>
</evidence>